<feature type="domain" description="Peptidase C1A papain C-terminal" evidence="1">
    <location>
        <begin position="1"/>
        <end position="52"/>
    </location>
</feature>
<name>A0ABR2EXS6_9ROSI</name>
<comment type="caution">
    <text evidence="2">The sequence shown here is derived from an EMBL/GenBank/DDBJ whole genome shotgun (WGS) entry which is preliminary data.</text>
</comment>
<organism evidence="2 3">
    <name type="scientific">Hibiscus sabdariffa</name>
    <name type="common">roselle</name>
    <dbReference type="NCBI Taxonomy" id="183260"/>
    <lineage>
        <taxon>Eukaryota</taxon>
        <taxon>Viridiplantae</taxon>
        <taxon>Streptophyta</taxon>
        <taxon>Embryophyta</taxon>
        <taxon>Tracheophyta</taxon>
        <taxon>Spermatophyta</taxon>
        <taxon>Magnoliopsida</taxon>
        <taxon>eudicotyledons</taxon>
        <taxon>Gunneridae</taxon>
        <taxon>Pentapetalae</taxon>
        <taxon>rosids</taxon>
        <taxon>malvids</taxon>
        <taxon>Malvales</taxon>
        <taxon>Malvaceae</taxon>
        <taxon>Malvoideae</taxon>
        <taxon>Hibiscus</taxon>
    </lineage>
</organism>
<dbReference type="Proteomes" id="UP001472677">
    <property type="component" value="Unassembled WGS sequence"/>
</dbReference>
<evidence type="ECO:0000259" key="1">
    <source>
        <dbReference type="Pfam" id="PF00112"/>
    </source>
</evidence>
<dbReference type="Pfam" id="PF00112">
    <property type="entry name" value="Peptidase_C1"/>
    <property type="match status" value="1"/>
</dbReference>
<gene>
    <name evidence="2" type="ORF">V6N12_059310</name>
</gene>
<reference evidence="2 3" key="1">
    <citation type="journal article" date="2024" name="G3 (Bethesda)">
        <title>Genome assembly of Hibiscus sabdariffa L. provides insights into metabolisms of medicinal natural products.</title>
        <authorList>
            <person name="Kim T."/>
        </authorList>
    </citation>
    <scope>NUCLEOTIDE SEQUENCE [LARGE SCALE GENOMIC DNA]</scope>
    <source>
        <strain evidence="2">TK-2024</strain>
        <tissue evidence="2">Old leaves</tissue>
    </source>
</reference>
<dbReference type="InterPro" id="IPR000668">
    <property type="entry name" value="Peptidase_C1A_C"/>
</dbReference>
<sequence length="132" mass="15494">MTSAFKYIIRNQGISRKESYPYETEQGTYHMEKQMNKAITITSYERVPEKEKNYYLRWSQINWFLMELMGLDGTLSFFKVVGCLSESVEMIKTMRLPLLDMGGVKKVWTNGSSRIHEEKVGVKWVYENPEGC</sequence>
<accession>A0ABR2EXS6</accession>
<dbReference type="InterPro" id="IPR038765">
    <property type="entry name" value="Papain-like_cys_pep_sf"/>
</dbReference>
<proteinExistence type="predicted"/>
<evidence type="ECO:0000313" key="3">
    <source>
        <dbReference type="Proteomes" id="UP001472677"/>
    </source>
</evidence>
<dbReference type="EMBL" id="JBBPBM010000010">
    <property type="protein sequence ID" value="KAK8565756.1"/>
    <property type="molecule type" value="Genomic_DNA"/>
</dbReference>
<evidence type="ECO:0000313" key="2">
    <source>
        <dbReference type="EMBL" id="KAK8565756.1"/>
    </source>
</evidence>
<dbReference type="Gene3D" id="3.90.70.10">
    <property type="entry name" value="Cysteine proteinases"/>
    <property type="match status" value="1"/>
</dbReference>
<keyword evidence="3" id="KW-1185">Reference proteome</keyword>
<dbReference type="SUPFAM" id="SSF54001">
    <property type="entry name" value="Cysteine proteinases"/>
    <property type="match status" value="1"/>
</dbReference>
<protein>
    <recommendedName>
        <fullName evidence="1">Peptidase C1A papain C-terminal domain-containing protein</fullName>
    </recommendedName>
</protein>